<evidence type="ECO:0000256" key="1">
    <source>
        <dbReference type="ARBA" id="ARBA00022741"/>
    </source>
</evidence>
<organism evidence="6 8">
    <name type="scientific">Anaerobacillus isosaccharinicus</name>
    <dbReference type="NCBI Taxonomy" id="1532552"/>
    <lineage>
        <taxon>Bacteria</taxon>
        <taxon>Bacillati</taxon>
        <taxon>Bacillota</taxon>
        <taxon>Bacilli</taxon>
        <taxon>Bacillales</taxon>
        <taxon>Bacillaceae</taxon>
        <taxon>Anaerobacillus</taxon>
    </lineage>
</organism>
<reference evidence="7" key="4">
    <citation type="submission" date="2020-10" db="EMBL/GenBank/DDBJ databases">
        <authorList>
            <person name="Bassil N.M."/>
            <person name="Lloyd J.R."/>
        </authorList>
    </citation>
    <scope>NUCLEOTIDE SEQUENCE</scope>
    <source>
        <strain evidence="7">NB2006</strain>
    </source>
</reference>
<comment type="function">
    <text evidence="4">A 50S ribosomal subunit assembly protein with GTPase activity, required for 50S subunit assembly at low temperatures, may also play a role in translation. Binds GTP and analogs. Binds the 70S ribosome between the 30S and 50S subunits, in a similar position as ribosome-bound EF-G; it contacts a number of ribosomal proteins, both rRNAs and the A-site tRNA.</text>
</comment>
<comment type="subunit">
    <text evidence="4">Monomer.</text>
</comment>
<dbReference type="InterPro" id="IPR005225">
    <property type="entry name" value="Small_GTP-bd"/>
</dbReference>
<sequence>MKQRENIRNIAIIAHVDHGKTTLVDKLLHQSGTFRTNEHVEERAMDSNAIEKERGITILAKNTALQYGDTRINILDTPGHADFGGEVERIMKMVDGVLLVVDSYEGCMPQTRFVLKKALEQNLKPIVVVNKIDKPSARPSEVVDEVVDLLIDLGADEEQLEFPVIYASAINGTASLDADPANQQENMTDLFTAIIDYIPAPIDNSDEGLQFQVTMLDYNDYLGRVGIGRVFRGSIEVGQPVALMKLDGSVKQFRVTKLFGFLGLKRVEIQRAISGDIIAISGMEEINVGETVCPLDNQEPLPILRIDEPTLQMTFSVNNSPFAGREGKFVTSRKIEERLRAQLETDVSLRVDNTDSPDAWVVSGRGELHLSILIENMRREGFELQVSKPEVIVKEIDGVRSEPVERVQIDVPDEYTGAIMESVGERKGEMLNMVNNGNGQVRLEFLVPARGLIGYTTEFMTQTRGYGIINHTFDSYQPLLEGRVGGRRQGVLVSMENGKASQYGIMQVEDRGIIFVDPGAEVYEGMIVGEHTRENDITVNITKIKQMTNMRSANKDQTVTMKKPKIMSLEESLEYLNDDELCEITPSSIRLRKKILDKNERERIEKKKKIATQG</sequence>
<dbReference type="CDD" id="cd01891">
    <property type="entry name" value="TypA_BipA"/>
    <property type="match status" value="1"/>
</dbReference>
<dbReference type="Pfam" id="PF00009">
    <property type="entry name" value="GTP_EFTU"/>
    <property type="match status" value="1"/>
</dbReference>
<dbReference type="PROSITE" id="PS51722">
    <property type="entry name" value="G_TR_2"/>
    <property type="match status" value="1"/>
</dbReference>
<dbReference type="Pfam" id="PF00679">
    <property type="entry name" value="EFG_C"/>
    <property type="match status" value="1"/>
</dbReference>
<dbReference type="Gene3D" id="3.30.70.240">
    <property type="match status" value="1"/>
</dbReference>
<dbReference type="NCBIfam" id="TIGR01394">
    <property type="entry name" value="TypA_BipA"/>
    <property type="match status" value="1"/>
</dbReference>
<dbReference type="FunFam" id="3.40.50.300:FF:000055">
    <property type="entry name" value="GTP-binding protein TypA"/>
    <property type="match status" value="1"/>
</dbReference>
<reference evidence="7 8" key="2">
    <citation type="journal article" date="2017" name="Genome Announc.">
        <title>Draft Genome Sequences of Four Alkaliphilic Bacteria Belonging to the Anaerobacillus Genus.</title>
        <authorList>
            <person name="Bassil N.M."/>
            <person name="Lloyd J.R."/>
        </authorList>
    </citation>
    <scope>NUCLEOTIDE SEQUENCE [LARGE SCALE GENOMIC DNA]</scope>
    <source>
        <strain evidence="7 8">NB2006</strain>
    </source>
</reference>
<dbReference type="EMBL" id="LQXD01000068">
    <property type="protein sequence ID" value="OIJ20657.1"/>
    <property type="molecule type" value="Genomic_DNA"/>
</dbReference>
<gene>
    <name evidence="7" type="primary">typA</name>
    <name evidence="4" type="synonym">bipA</name>
    <name evidence="7" type="ORF">AWH56_016520</name>
    <name evidence="6" type="ORF">AWH56_07770</name>
</gene>
<dbReference type="Pfam" id="PF21018">
    <property type="entry name" value="BipA_C"/>
    <property type="match status" value="1"/>
</dbReference>
<dbReference type="KEGG" id="aia:AWH56_016520"/>
<dbReference type="PROSITE" id="PS00301">
    <property type="entry name" value="G_TR_1"/>
    <property type="match status" value="1"/>
</dbReference>
<keyword evidence="4" id="KW-0378">Hydrolase</keyword>
<dbReference type="CDD" id="cd16263">
    <property type="entry name" value="BipA_III"/>
    <property type="match status" value="1"/>
</dbReference>
<dbReference type="InterPro" id="IPR000795">
    <property type="entry name" value="T_Tr_GTP-bd_dom"/>
</dbReference>
<dbReference type="Gene3D" id="3.30.70.870">
    <property type="entry name" value="Elongation Factor G (Translational Gtpase), domain 3"/>
    <property type="match status" value="1"/>
</dbReference>
<keyword evidence="1 4" id="KW-0547">Nucleotide-binding</keyword>
<evidence type="ECO:0000313" key="8">
    <source>
        <dbReference type="Proteomes" id="UP000180175"/>
    </source>
</evidence>
<keyword evidence="4" id="KW-0963">Cytoplasm</keyword>
<dbReference type="GO" id="GO:0043022">
    <property type="term" value="F:ribosome binding"/>
    <property type="evidence" value="ECO:0007669"/>
    <property type="project" value="UniProtKB-UniRule"/>
</dbReference>
<evidence type="ECO:0000256" key="4">
    <source>
        <dbReference type="HAMAP-Rule" id="MF_00849"/>
    </source>
</evidence>
<dbReference type="SUPFAM" id="SSF50447">
    <property type="entry name" value="Translation proteins"/>
    <property type="match status" value="1"/>
</dbReference>
<dbReference type="GO" id="GO:0005829">
    <property type="term" value="C:cytosol"/>
    <property type="evidence" value="ECO:0007669"/>
    <property type="project" value="TreeGrafter"/>
</dbReference>
<dbReference type="AlphaFoldDB" id="A0A1S2M9Y3"/>
<dbReference type="InterPro" id="IPR041095">
    <property type="entry name" value="EFG_II"/>
</dbReference>
<feature type="binding site" evidence="4">
    <location>
        <begin position="17"/>
        <end position="22"/>
    </location>
    <ligand>
        <name>GTP</name>
        <dbReference type="ChEBI" id="CHEBI:37565"/>
    </ligand>
</feature>
<dbReference type="InterPro" id="IPR047042">
    <property type="entry name" value="BipA_II"/>
</dbReference>
<dbReference type="FunFam" id="2.40.30.10:FF:000016">
    <property type="entry name" value="GTP-binding protein TypA"/>
    <property type="match status" value="1"/>
</dbReference>
<dbReference type="InterPro" id="IPR006298">
    <property type="entry name" value="BipA"/>
</dbReference>
<dbReference type="SUPFAM" id="SSF52540">
    <property type="entry name" value="P-loop containing nucleoside triphosphate hydrolases"/>
    <property type="match status" value="1"/>
</dbReference>
<dbReference type="SUPFAM" id="SSF54980">
    <property type="entry name" value="EF-G C-terminal domain-like"/>
    <property type="match status" value="2"/>
</dbReference>
<feature type="domain" description="Tr-type G" evidence="5">
    <location>
        <begin position="5"/>
        <end position="202"/>
    </location>
</feature>
<dbReference type="OrthoDB" id="9804431at2"/>
<dbReference type="InterPro" id="IPR048876">
    <property type="entry name" value="BipA_C"/>
</dbReference>
<keyword evidence="4" id="KW-0690">Ribosome biogenesis</keyword>
<dbReference type="GO" id="GO:0000027">
    <property type="term" value="P:ribosomal large subunit assembly"/>
    <property type="evidence" value="ECO:0007669"/>
    <property type="project" value="UniProtKB-UniRule"/>
</dbReference>
<dbReference type="CDD" id="cd03691">
    <property type="entry name" value="BipA_TypA_II"/>
    <property type="match status" value="1"/>
</dbReference>
<dbReference type="InterPro" id="IPR047043">
    <property type="entry name" value="BipA_III"/>
</dbReference>
<dbReference type="FunFam" id="3.30.70.240:FF:000002">
    <property type="entry name" value="GTP-binding protein TypA"/>
    <property type="match status" value="1"/>
</dbReference>
<name>A0A1S2M9Y3_9BACI</name>
<dbReference type="CDD" id="cd03710">
    <property type="entry name" value="BipA_TypA_C"/>
    <property type="match status" value="1"/>
</dbReference>
<keyword evidence="2 4" id="KW-0342">GTP-binding</keyword>
<dbReference type="GO" id="GO:0003924">
    <property type="term" value="F:GTPase activity"/>
    <property type="evidence" value="ECO:0007669"/>
    <property type="project" value="UniProtKB-UniRule"/>
</dbReference>
<keyword evidence="4" id="KW-0820">tRNA-binding</keyword>
<keyword evidence="8" id="KW-1185">Reference proteome</keyword>
<dbReference type="InterPro" id="IPR031157">
    <property type="entry name" value="G_TR_CS"/>
</dbReference>
<dbReference type="RefSeq" id="WP_071316594.1">
    <property type="nucleotide sequence ID" value="NZ_CP063356.2"/>
</dbReference>
<dbReference type="FunFam" id="3.30.70.870:FF:000003">
    <property type="entry name" value="GTP-binding protein TypA"/>
    <property type="match status" value="1"/>
</dbReference>
<dbReference type="PANTHER" id="PTHR42908">
    <property type="entry name" value="TRANSLATION ELONGATION FACTOR-RELATED"/>
    <property type="match status" value="1"/>
</dbReference>
<dbReference type="InterPro" id="IPR035647">
    <property type="entry name" value="EFG_III/V"/>
</dbReference>
<dbReference type="PANTHER" id="PTHR42908:SF8">
    <property type="entry name" value="TR-TYPE G DOMAIN-CONTAINING PROTEIN"/>
    <property type="match status" value="1"/>
</dbReference>
<dbReference type="GO" id="GO:0005525">
    <property type="term" value="F:GTP binding"/>
    <property type="evidence" value="ECO:0007669"/>
    <property type="project" value="UniProtKB-UniRule"/>
</dbReference>
<evidence type="ECO:0000259" key="5">
    <source>
        <dbReference type="PROSITE" id="PS51722"/>
    </source>
</evidence>
<dbReference type="GO" id="GO:0010467">
    <property type="term" value="P:gene expression"/>
    <property type="evidence" value="ECO:0007669"/>
    <property type="project" value="UniProtKB-ARBA"/>
</dbReference>
<dbReference type="InterPro" id="IPR042116">
    <property type="entry name" value="TypA/BipA_C"/>
</dbReference>
<dbReference type="InterPro" id="IPR035651">
    <property type="entry name" value="BipA_V"/>
</dbReference>
<comment type="similarity">
    <text evidence="4">Belongs to the TRAFAC class translation factor GTPase superfamily. Classic translation factor GTPase family. BipA subfamily.</text>
</comment>
<dbReference type="Pfam" id="PF03144">
    <property type="entry name" value="GTP_EFTU_D2"/>
    <property type="match status" value="1"/>
</dbReference>
<dbReference type="FunFam" id="2.40.50.250:FF:000001">
    <property type="entry name" value="GTP-binding protein TypA"/>
    <property type="match status" value="1"/>
</dbReference>
<dbReference type="EC" id="3.6.5.-" evidence="4"/>
<dbReference type="Gene3D" id="3.40.50.300">
    <property type="entry name" value="P-loop containing nucleotide triphosphate hydrolases"/>
    <property type="match status" value="1"/>
</dbReference>
<dbReference type="InterPro" id="IPR000640">
    <property type="entry name" value="EFG_V-like"/>
</dbReference>
<dbReference type="GO" id="GO:0009409">
    <property type="term" value="P:response to cold"/>
    <property type="evidence" value="ECO:0007669"/>
    <property type="project" value="UniProtKB-ARBA"/>
</dbReference>
<evidence type="ECO:0000256" key="2">
    <source>
        <dbReference type="ARBA" id="ARBA00023134"/>
    </source>
</evidence>
<feature type="binding site" evidence="4">
    <location>
        <begin position="130"/>
        <end position="133"/>
    </location>
    <ligand>
        <name>GTP</name>
        <dbReference type="ChEBI" id="CHEBI:37565"/>
    </ligand>
</feature>
<comment type="subcellular location">
    <subcellularLocation>
        <location evidence="4">Cytoplasm</location>
    </subcellularLocation>
    <text evidence="4">Binds to ribosomes.</text>
</comment>
<protein>
    <recommendedName>
        <fullName evidence="4">Large ribosomal subunit assembly factor BipA</fullName>
        <ecNumber evidence="4">3.6.5.-</ecNumber>
    </recommendedName>
    <alternativeName>
        <fullName evidence="4">GTP-binding protein BipA</fullName>
    </alternativeName>
</protein>
<dbReference type="GO" id="GO:1990904">
    <property type="term" value="C:ribonucleoprotein complex"/>
    <property type="evidence" value="ECO:0007669"/>
    <property type="project" value="TreeGrafter"/>
</dbReference>
<proteinExistence type="inferred from homology"/>
<dbReference type="GO" id="GO:0000049">
    <property type="term" value="F:tRNA binding"/>
    <property type="evidence" value="ECO:0007669"/>
    <property type="project" value="UniProtKB-KW"/>
</dbReference>
<dbReference type="Gene3D" id="2.40.30.10">
    <property type="entry name" value="Translation factors"/>
    <property type="match status" value="1"/>
</dbReference>
<dbReference type="InterPro" id="IPR004161">
    <property type="entry name" value="EFTu-like_2"/>
</dbReference>
<evidence type="ECO:0000313" key="7">
    <source>
        <dbReference type="EMBL" id="QOY34324.1"/>
    </source>
</evidence>
<dbReference type="EMBL" id="CP063356">
    <property type="protein sequence ID" value="QOY34324.1"/>
    <property type="molecule type" value="Genomic_DNA"/>
</dbReference>
<keyword evidence="4" id="KW-0699">rRNA-binding</keyword>
<comment type="catalytic activity">
    <reaction evidence="3 4">
        <text>GTP + H2O = GDP + phosphate + H(+)</text>
        <dbReference type="Rhea" id="RHEA:19669"/>
        <dbReference type="ChEBI" id="CHEBI:15377"/>
        <dbReference type="ChEBI" id="CHEBI:15378"/>
        <dbReference type="ChEBI" id="CHEBI:37565"/>
        <dbReference type="ChEBI" id="CHEBI:43474"/>
        <dbReference type="ChEBI" id="CHEBI:58189"/>
    </reaction>
</comment>
<dbReference type="HAMAP" id="MF_00849">
    <property type="entry name" value="BipA"/>
    <property type="match status" value="1"/>
</dbReference>
<dbReference type="Pfam" id="PF14492">
    <property type="entry name" value="EFG_III"/>
    <property type="match status" value="1"/>
</dbReference>
<accession>A0A1S2M9Y3</accession>
<evidence type="ECO:0000256" key="3">
    <source>
        <dbReference type="ARBA" id="ARBA00048548"/>
    </source>
</evidence>
<dbReference type="GO" id="GO:0019843">
    <property type="term" value="F:rRNA binding"/>
    <property type="evidence" value="ECO:0007669"/>
    <property type="project" value="UniProtKB-KW"/>
</dbReference>
<dbReference type="SMART" id="SM00838">
    <property type="entry name" value="EFG_C"/>
    <property type="match status" value="1"/>
</dbReference>
<dbReference type="Proteomes" id="UP000180175">
    <property type="component" value="Chromosome"/>
</dbReference>
<dbReference type="Gene3D" id="2.40.50.250">
    <property type="entry name" value="bipa protein"/>
    <property type="match status" value="1"/>
</dbReference>
<keyword evidence="4" id="KW-0694">RNA-binding</keyword>
<reference evidence="7 8" key="3">
    <citation type="journal article" date="2019" name="Int. J. Syst. Evol. Microbiol.">
        <title>Anaerobacillus isosaccharinicus sp. nov., an alkaliphilic bacterium which degrades isosaccharinic acid.</title>
        <authorList>
            <person name="Bassil N.M."/>
            <person name="Lloyd J.R."/>
        </authorList>
    </citation>
    <scope>NUCLEOTIDE SEQUENCE [LARGE SCALE GENOMIC DNA]</scope>
    <source>
        <strain evidence="7 8">NB2006</strain>
    </source>
</reference>
<dbReference type="PRINTS" id="PR00315">
    <property type="entry name" value="ELONGATNFCT"/>
</dbReference>
<reference evidence="6 8" key="1">
    <citation type="submission" date="2016-10" db="EMBL/GenBank/DDBJ databases">
        <title>Draft genome sequences of four alkaliphilic bacteria belonging to the Anaerobacillus genus.</title>
        <authorList>
            <person name="Bassil N.M."/>
            <person name="Lloyd J.R."/>
        </authorList>
    </citation>
    <scope>NUCLEOTIDE SEQUENCE [LARGE SCALE GENOMIC DNA]</scope>
    <source>
        <strain evidence="6 8">NB2006</strain>
    </source>
</reference>
<dbReference type="NCBIfam" id="TIGR00231">
    <property type="entry name" value="small_GTP"/>
    <property type="match status" value="1"/>
</dbReference>
<evidence type="ECO:0000313" key="6">
    <source>
        <dbReference type="EMBL" id="OIJ20657.1"/>
    </source>
</evidence>
<dbReference type="InterPro" id="IPR027417">
    <property type="entry name" value="P-loop_NTPase"/>
</dbReference>
<dbReference type="InterPro" id="IPR009000">
    <property type="entry name" value="Transl_B-barrel_sf"/>
</dbReference>
<dbReference type="InterPro" id="IPR047041">
    <property type="entry name" value="BipA_GTP-bd_dom"/>
</dbReference>